<dbReference type="Pfam" id="PF13860">
    <property type="entry name" value="FlgD_ig"/>
    <property type="match status" value="1"/>
</dbReference>
<evidence type="ECO:0000256" key="1">
    <source>
        <dbReference type="SAM" id="SignalP"/>
    </source>
</evidence>
<keyword evidence="1" id="KW-0732">Signal</keyword>
<evidence type="ECO:0000259" key="2">
    <source>
        <dbReference type="Pfam" id="PF13860"/>
    </source>
</evidence>
<protein>
    <recommendedName>
        <fullName evidence="2">FlgD/Vpr Ig-like domain-containing protein</fullName>
    </recommendedName>
</protein>
<reference evidence="3 4" key="1">
    <citation type="submission" date="2017-07" db="EMBL/GenBank/DDBJ databases">
        <title>Recovery of genomes from metagenomes via a dereplication, aggregation, and scoring strategy.</title>
        <authorList>
            <person name="Sieber C.M."/>
            <person name="Probst A.J."/>
            <person name="Sharrar A."/>
            <person name="Thomas B.C."/>
            <person name="Hess M."/>
            <person name="Tringe S.G."/>
            <person name="Banfield J.F."/>
        </authorList>
    </citation>
    <scope>NUCLEOTIDE SEQUENCE [LARGE SCALE GENOMIC DNA]</scope>
    <source>
        <strain evidence="3">JGI_Cruoil_03_51_56</strain>
    </source>
</reference>
<sequence>MRNIVCMLAVPALLLAVNTQPMTALPAEGAVKGGVPVKGSIAQNRGGQDGCVIGVVDTIGGTTYDWQASGPALRMLVNSTDYGIHALWMFSASDQTTFPDRRMRYNFYDYSTTSWNWVDPDFMQSGVNVETERSGFGSLDADPSTGVAVVSCHQDDIYPVVARDMAPGVGIFEYCSGQPVLQGYAWPWVAVGMNGYYHLAMLDYATKHDAYWSRATTWCNWDDPVTIPPPQPQPNFPDHAIVSSRVSGSQKLCLAWEFSEGAPDPGFYRISTDGGTTWDNSLELPWPDAYGADTSVSYHISSLFPYYDRHDRLHFAANVMPYVGGQGYVIPAQIWHWCADNSPNWNHITTATCAPENLQAPVGYNATYACRQSLGEDQEGNLFIVWEQFDSANVEPGPPELLRADIWWSHSSDNGQTWVEPEKITDGGNVSYRFPCMLDYITDTVMVSYMIDQHAGFFIQGEGPATNNPIVLQKWPNPYTGIKEGRNPRPLRMEISAAPNPFDHGTRISYQVPHPGNVSLIVYDIAGRPVHSLVSGLSEPGRFDIVWDGRSDSGKRMGSGVYIYKFILGSKSIAGKLLMTE</sequence>
<dbReference type="InterPro" id="IPR026444">
    <property type="entry name" value="Secre_tail"/>
</dbReference>
<evidence type="ECO:0000313" key="3">
    <source>
        <dbReference type="EMBL" id="OYD15007.1"/>
    </source>
</evidence>
<dbReference type="Gene3D" id="2.60.40.4070">
    <property type="match status" value="1"/>
</dbReference>
<gene>
    <name evidence="3" type="ORF">CH330_06935</name>
</gene>
<proteinExistence type="predicted"/>
<feature type="domain" description="FlgD/Vpr Ig-like" evidence="2">
    <location>
        <begin position="504"/>
        <end position="563"/>
    </location>
</feature>
<dbReference type="Proteomes" id="UP000215559">
    <property type="component" value="Unassembled WGS sequence"/>
</dbReference>
<dbReference type="EMBL" id="NOZP01000130">
    <property type="protein sequence ID" value="OYD15007.1"/>
    <property type="molecule type" value="Genomic_DNA"/>
</dbReference>
<organism evidence="3 4">
    <name type="scientific">candidate division WOR-3 bacterium JGI_Cruoil_03_51_56</name>
    <dbReference type="NCBI Taxonomy" id="1973747"/>
    <lineage>
        <taxon>Bacteria</taxon>
        <taxon>Bacteria division WOR-3</taxon>
    </lineage>
</organism>
<dbReference type="AlphaFoldDB" id="A0A235BTF6"/>
<comment type="caution">
    <text evidence="3">The sequence shown here is derived from an EMBL/GenBank/DDBJ whole genome shotgun (WGS) entry which is preliminary data.</text>
</comment>
<accession>A0A235BTF6</accession>
<feature type="chain" id="PRO_5013348347" description="FlgD/Vpr Ig-like domain-containing protein" evidence="1">
    <location>
        <begin position="24"/>
        <end position="581"/>
    </location>
</feature>
<evidence type="ECO:0000313" key="4">
    <source>
        <dbReference type="Proteomes" id="UP000215559"/>
    </source>
</evidence>
<dbReference type="SUPFAM" id="SSF50939">
    <property type="entry name" value="Sialidases"/>
    <property type="match status" value="1"/>
</dbReference>
<dbReference type="InterPro" id="IPR025965">
    <property type="entry name" value="FlgD/Vpr_Ig-like"/>
</dbReference>
<dbReference type="InterPro" id="IPR036278">
    <property type="entry name" value="Sialidase_sf"/>
</dbReference>
<dbReference type="NCBIfam" id="TIGR04183">
    <property type="entry name" value="Por_Secre_tail"/>
    <property type="match status" value="1"/>
</dbReference>
<name>A0A235BTF6_UNCW3</name>
<feature type="signal peptide" evidence="1">
    <location>
        <begin position="1"/>
        <end position="23"/>
    </location>
</feature>